<keyword evidence="3" id="KW-0227">DNA damage</keyword>
<feature type="region of interest" description="Disordered" evidence="8">
    <location>
        <begin position="318"/>
        <end position="343"/>
    </location>
</feature>
<proteinExistence type="inferred from homology"/>
<dbReference type="Pfam" id="PF09494">
    <property type="entry name" value="Slx4"/>
    <property type="match status" value="1"/>
</dbReference>
<evidence type="ECO:0000313" key="10">
    <source>
        <dbReference type="Proteomes" id="UP000236544"/>
    </source>
</evidence>
<keyword evidence="5" id="KW-0234">DNA repair</keyword>
<sequence>MDFDIVQRRLRLADDVVDSDSPMQEQEELPMTQIPGDSSANVLISTQVQSKLDEAELKEDLKRNLTQFAFGSFGATESAAPSRTTTPPVKVTKRKKSAKAVARVKAGTGKKRKKASKSIKSITQFNTENYETLADNRRSRHVVSLLSGKKRKIKDIIDHLQVEEANGLSGASKDQFSTYSSHEWSHILQLLKSKFPKCPPGQVEAVYKYVYGETEKDDVWYSSQMPPFDPETQASQGFRYNALQPLVFSLSQAVEEEFDENSLPALNSEISAKERRKSTSLLDEQCISDTTDETGVELKIDQDAAQAFRTRMLQSYSFSEGEGMEKPSGNSVGELNGDSDCRGFSKEQRSFRSSCHRTNNTAKLPMTFSSAKLEPALNPPILPRPTLRTPSGLAGRDQLIDLTQSSFNAVKSLISPLRSEIQVPATRTTTWNDKNGKNDTLRENYRTVHENVQLRLCESIVNSEIFSSLHAHEAIWRLQDFDVQDSEEEAKYQLYELDFKSAGTKVDLSTVPPHQLSLVKSPTSTTSAGDVCNFEVSMKHNLSVPPSLPLSAKNLRESLRAIGLKPARTRSEMVEQMDCASQHLVGENAQEQKQGLFDQFTHLVEQSPHLLEKVYTFEPLVLSELIDFLVKRDPFIDKIDDATIKQWADQMGICLRSAAED</sequence>
<keyword evidence="6" id="KW-0539">Nucleus</keyword>
<dbReference type="GO" id="GO:0033557">
    <property type="term" value="C:Slx1-Slx4 complex"/>
    <property type="evidence" value="ECO:0007669"/>
    <property type="project" value="InterPro"/>
</dbReference>
<dbReference type="OrthoDB" id="4066789at2759"/>
<evidence type="ECO:0000256" key="8">
    <source>
        <dbReference type="SAM" id="MobiDB-lite"/>
    </source>
</evidence>
<name>A0A0P1KYW6_9SACH</name>
<reference evidence="10" key="1">
    <citation type="submission" date="2015-10" db="EMBL/GenBank/DDBJ databases">
        <authorList>
            <person name="Devillers H."/>
        </authorList>
    </citation>
    <scope>NUCLEOTIDE SEQUENCE [LARGE SCALE GENOMIC DNA]</scope>
</reference>
<evidence type="ECO:0000256" key="6">
    <source>
        <dbReference type="ARBA" id="ARBA00023242"/>
    </source>
</evidence>
<dbReference type="GO" id="GO:0006281">
    <property type="term" value="P:DNA repair"/>
    <property type="evidence" value="ECO:0007669"/>
    <property type="project" value="UniProtKB-KW"/>
</dbReference>
<comment type="subcellular location">
    <subcellularLocation>
        <location evidence="1">Nucleus</location>
    </subcellularLocation>
</comment>
<evidence type="ECO:0000313" key="9">
    <source>
        <dbReference type="EMBL" id="CUS25153.1"/>
    </source>
</evidence>
<dbReference type="AlphaFoldDB" id="A0A0P1KYW6"/>
<protein>
    <recommendedName>
        <fullName evidence="7">Structure-specific endonuclease subunit SLX4</fullName>
    </recommendedName>
</protein>
<organism evidence="9 10">
    <name type="scientific">Lachancea quebecensis</name>
    <dbReference type="NCBI Taxonomy" id="1654605"/>
    <lineage>
        <taxon>Eukaryota</taxon>
        <taxon>Fungi</taxon>
        <taxon>Dikarya</taxon>
        <taxon>Ascomycota</taxon>
        <taxon>Saccharomycotina</taxon>
        <taxon>Saccharomycetes</taxon>
        <taxon>Saccharomycetales</taxon>
        <taxon>Saccharomycetaceae</taxon>
        <taxon>Lachancea</taxon>
    </lineage>
</organism>
<evidence type="ECO:0000256" key="2">
    <source>
        <dbReference type="ARBA" id="ARBA00006661"/>
    </source>
</evidence>
<dbReference type="InterPro" id="IPR018574">
    <property type="entry name" value="Structure-sp_endonuc_su_Slx4"/>
</dbReference>
<accession>A0A0P1KYW6</accession>
<evidence type="ECO:0000256" key="3">
    <source>
        <dbReference type="ARBA" id="ARBA00022763"/>
    </source>
</evidence>
<evidence type="ECO:0000256" key="1">
    <source>
        <dbReference type="ARBA" id="ARBA00004123"/>
    </source>
</evidence>
<evidence type="ECO:0000256" key="7">
    <source>
        <dbReference type="ARBA" id="ARBA00029496"/>
    </source>
</evidence>
<gene>
    <name evidence="9" type="ORF">LAQU0_S28e00650g</name>
</gene>
<dbReference type="GO" id="GO:0006310">
    <property type="term" value="P:DNA recombination"/>
    <property type="evidence" value="ECO:0007669"/>
    <property type="project" value="UniProtKB-KW"/>
</dbReference>
<keyword evidence="4" id="KW-0233">DNA recombination</keyword>
<evidence type="ECO:0000256" key="5">
    <source>
        <dbReference type="ARBA" id="ARBA00023204"/>
    </source>
</evidence>
<keyword evidence="10" id="KW-1185">Reference proteome</keyword>
<evidence type="ECO:0000256" key="4">
    <source>
        <dbReference type="ARBA" id="ARBA00023172"/>
    </source>
</evidence>
<dbReference type="EMBL" id="LN890532">
    <property type="protein sequence ID" value="CUS25153.1"/>
    <property type="molecule type" value="Genomic_DNA"/>
</dbReference>
<dbReference type="Proteomes" id="UP000236544">
    <property type="component" value="Unassembled WGS sequence"/>
</dbReference>
<comment type="similarity">
    <text evidence="2">Belongs to the SLX4 family.</text>
</comment>
<dbReference type="GO" id="GO:0006260">
    <property type="term" value="P:DNA replication"/>
    <property type="evidence" value="ECO:0007669"/>
    <property type="project" value="InterPro"/>
</dbReference>